<feature type="compositionally biased region" description="Basic and acidic residues" evidence="1">
    <location>
        <begin position="528"/>
        <end position="606"/>
    </location>
</feature>
<feature type="region of interest" description="Disordered" evidence="1">
    <location>
        <begin position="447"/>
        <end position="735"/>
    </location>
</feature>
<dbReference type="SUPFAM" id="SSF53474">
    <property type="entry name" value="alpha/beta-Hydrolases"/>
    <property type="match status" value="1"/>
</dbReference>
<gene>
    <name evidence="2" type="ORF">GQ43DRAFT_480397</name>
</gene>
<evidence type="ECO:0000256" key="1">
    <source>
        <dbReference type="SAM" id="MobiDB-lite"/>
    </source>
</evidence>
<organism evidence="2 3">
    <name type="scientific">Delitschia confertaspora ATCC 74209</name>
    <dbReference type="NCBI Taxonomy" id="1513339"/>
    <lineage>
        <taxon>Eukaryota</taxon>
        <taxon>Fungi</taxon>
        <taxon>Dikarya</taxon>
        <taxon>Ascomycota</taxon>
        <taxon>Pezizomycotina</taxon>
        <taxon>Dothideomycetes</taxon>
        <taxon>Pleosporomycetidae</taxon>
        <taxon>Pleosporales</taxon>
        <taxon>Delitschiaceae</taxon>
        <taxon>Delitschia</taxon>
    </lineage>
</organism>
<feature type="compositionally biased region" description="Low complexity" evidence="1">
    <location>
        <begin position="694"/>
        <end position="707"/>
    </location>
</feature>
<dbReference type="Proteomes" id="UP000799536">
    <property type="component" value="Unassembled WGS sequence"/>
</dbReference>
<sequence>MTFASPAEAQPHGAPPPLPPRSLQRPAPPPYSSVYSMPSRDLRSSSTQSLVPEPESQWTGRRKLLLIYIHGFMGNETSFQSFPAHVHNLVTVTLADSHVVHTKIYPKYKSRHALEVARDDFSSWLSPHETSTTDIVLLGHSMGGLLAADVTLLLRHHIIGTVNFDTPFLGMHPGVVKAGLGSLFNPAPPPHHQVTSPLNESNDGKRPSRMNTLFNPRPSDPNYNPPFGNDSRIPVRKGWENALHFMNKHSNGLIKASKSYVASHLEFGGAMADFRTLKERYAKIRALEEEDENKRRAALNERRPVPRIRFVNYYTASTGRPKKPKSPDSRPGNRNALSSQSVTTLGPGEAGLSTASPRISLEEHRGNEIIPKSPEEPLSATSEHNNSLTSMAMDISDAILNRPNTTDTLEDSSEDASTIASLIEDPSSDEGDSLDLAYVDPIPERISLDSGYSVENSHSKGQSRSGDHNHSPDSRSSSELPEIPPIPEQPPFVDLALYTDKAERKAAEKKHSQAIKEYQRAVKQRNSVIKERTKIQEKLSKQRKQEEQHKRKEEERRRKEDEQRTQAEVQRDQPEQHKSREEIQREKEKEQRREEALQRELEEQQRNPHYVPPNPEQSGSSTEASDAHAIEDGLDTLQLRTTAQNPSRPQNSSSTYSYSHSKILSTPHPDDSASASDAGTLSARSSFPDTHDLSPTSTNTSQPQSQPQSPPSVPLKKKRLGKFCMLPPKDPQGNKDPTWVEIMMEGVDEVGAHCGLFFMSETYARLVGDVGERVEGWIREAEGERVARSFESMG</sequence>
<comment type="caution">
    <text evidence="2">The sequence shown here is derived from an EMBL/GenBank/DDBJ whole genome shotgun (WGS) entry which is preliminary data.</text>
</comment>
<dbReference type="PANTHER" id="PTHR47842">
    <property type="entry name" value="EXPRESSED PROTEIN"/>
    <property type="match status" value="1"/>
</dbReference>
<feature type="compositionally biased region" description="Polar residues" evidence="1">
    <location>
        <begin position="335"/>
        <end position="344"/>
    </location>
</feature>
<feature type="compositionally biased region" description="Polar residues" evidence="1">
    <location>
        <begin position="673"/>
        <end position="688"/>
    </location>
</feature>
<dbReference type="Gene3D" id="3.40.50.1820">
    <property type="entry name" value="alpha/beta hydrolase"/>
    <property type="match status" value="1"/>
</dbReference>
<dbReference type="OrthoDB" id="3248508at2759"/>
<feature type="region of interest" description="Disordered" evidence="1">
    <location>
        <begin position="1"/>
        <end position="55"/>
    </location>
</feature>
<reference evidence="2" key="1">
    <citation type="journal article" date="2020" name="Stud. Mycol.">
        <title>101 Dothideomycetes genomes: a test case for predicting lifestyles and emergence of pathogens.</title>
        <authorList>
            <person name="Haridas S."/>
            <person name="Albert R."/>
            <person name="Binder M."/>
            <person name="Bloem J."/>
            <person name="Labutti K."/>
            <person name="Salamov A."/>
            <person name="Andreopoulos B."/>
            <person name="Baker S."/>
            <person name="Barry K."/>
            <person name="Bills G."/>
            <person name="Bluhm B."/>
            <person name="Cannon C."/>
            <person name="Castanera R."/>
            <person name="Culley D."/>
            <person name="Daum C."/>
            <person name="Ezra D."/>
            <person name="Gonzalez J."/>
            <person name="Henrissat B."/>
            <person name="Kuo A."/>
            <person name="Liang C."/>
            <person name="Lipzen A."/>
            <person name="Lutzoni F."/>
            <person name="Magnuson J."/>
            <person name="Mondo S."/>
            <person name="Nolan M."/>
            <person name="Ohm R."/>
            <person name="Pangilinan J."/>
            <person name="Park H.-J."/>
            <person name="Ramirez L."/>
            <person name="Alfaro M."/>
            <person name="Sun H."/>
            <person name="Tritt A."/>
            <person name="Yoshinaga Y."/>
            <person name="Zwiers L.-H."/>
            <person name="Turgeon B."/>
            <person name="Goodwin S."/>
            <person name="Spatafora J."/>
            <person name="Crous P."/>
            <person name="Grigoriev I."/>
        </authorList>
    </citation>
    <scope>NUCLEOTIDE SEQUENCE</scope>
    <source>
        <strain evidence="2">ATCC 74209</strain>
    </source>
</reference>
<dbReference type="InterPro" id="IPR029058">
    <property type="entry name" value="AB_hydrolase_fold"/>
</dbReference>
<feature type="compositionally biased region" description="Pro residues" evidence="1">
    <location>
        <begin position="13"/>
        <end position="31"/>
    </location>
</feature>
<evidence type="ECO:0000313" key="2">
    <source>
        <dbReference type="EMBL" id="KAF2201823.1"/>
    </source>
</evidence>
<feature type="region of interest" description="Disordered" evidence="1">
    <location>
        <begin position="186"/>
        <end position="231"/>
    </location>
</feature>
<dbReference type="AlphaFoldDB" id="A0A9P4JSM2"/>
<evidence type="ECO:0008006" key="4">
    <source>
        <dbReference type="Google" id="ProtNLM"/>
    </source>
</evidence>
<feature type="compositionally biased region" description="Low complexity" evidence="1">
    <location>
        <begin position="647"/>
        <end position="665"/>
    </location>
</feature>
<dbReference type="EMBL" id="ML993960">
    <property type="protein sequence ID" value="KAF2201823.1"/>
    <property type="molecule type" value="Genomic_DNA"/>
</dbReference>
<evidence type="ECO:0000313" key="3">
    <source>
        <dbReference type="Proteomes" id="UP000799536"/>
    </source>
</evidence>
<feature type="compositionally biased region" description="Polar residues" evidence="1">
    <location>
        <begin position="453"/>
        <end position="464"/>
    </location>
</feature>
<accession>A0A9P4JSM2</accession>
<proteinExistence type="predicted"/>
<name>A0A9P4JSM2_9PLEO</name>
<keyword evidence="3" id="KW-1185">Reference proteome</keyword>
<dbReference type="PANTHER" id="PTHR47842:SF3">
    <property type="entry name" value="DUF676 DOMAIN-CONTAINING PROTEIN"/>
    <property type="match status" value="1"/>
</dbReference>
<protein>
    <recommendedName>
        <fullName evidence="4">DUF676 domain-containing protein</fullName>
    </recommendedName>
</protein>
<feature type="compositionally biased region" description="Basic and acidic residues" evidence="1">
    <location>
        <begin position="500"/>
        <end position="511"/>
    </location>
</feature>
<feature type="region of interest" description="Disordered" evidence="1">
    <location>
        <begin position="312"/>
        <end position="383"/>
    </location>
</feature>